<protein>
    <recommendedName>
        <fullName evidence="3">Abortive phage infection protein</fullName>
    </recommendedName>
</protein>
<dbReference type="Proteomes" id="UP000076865">
    <property type="component" value="Chromosome"/>
</dbReference>
<evidence type="ECO:0000313" key="2">
    <source>
        <dbReference type="Proteomes" id="UP000076865"/>
    </source>
</evidence>
<accession>A0A160F5G0</accession>
<organism evidence="1 2">
    <name type="scientific">Anoxybacteroides amylolyticum</name>
    <dbReference type="NCBI Taxonomy" id="294699"/>
    <lineage>
        <taxon>Bacteria</taxon>
        <taxon>Bacillati</taxon>
        <taxon>Bacillota</taxon>
        <taxon>Bacilli</taxon>
        <taxon>Bacillales</taxon>
        <taxon>Anoxybacillaceae</taxon>
        <taxon>Anoxybacteroides</taxon>
    </lineage>
</organism>
<evidence type="ECO:0000313" key="1">
    <source>
        <dbReference type="EMBL" id="ANB61666.1"/>
    </source>
</evidence>
<dbReference type="RefSeq" id="WP_066323398.1">
    <property type="nucleotide sequence ID" value="NZ_CP015438.1"/>
</dbReference>
<keyword evidence="2" id="KW-1185">Reference proteome</keyword>
<reference evidence="1 2" key="1">
    <citation type="journal article" date="2006" name="Syst. Appl. Microbiol.">
        <title>Anoxybacillus amylolyticus sp. nov., a thermophilic amylase producing bacterium isolated from Mount Rittmann (Antarctica).</title>
        <authorList>
            <person name="Poli A."/>
            <person name="Esposito E."/>
            <person name="Lama L."/>
            <person name="Orlando P."/>
            <person name="Nicolaus G."/>
            <person name="de Appolonia F."/>
            <person name="Gambacorta A."/>
            <person name="Nicolaus B."/>
        </authorList>
    </citation>
    <scope>NUCLEOTIDE SEQUENCE [LARGE SCALE GENOMIC DNA]</scope>
    <source>
        <strain evidence="1 2">DSM 15939</strain>
    </source>
</reference>
<dbReference type="KEGG" id="aamy:GFC30_1284"/>
<dbReference type="OrthoDB" id="2455488at2"/>
<gene>
    <name evidence="1" type="ORF">GFC30_1284</name>
</gene>
<dbReference type="PATRIC" id="fig|294699.3.peg.1302"/>
<sequence>MDESMAAKLLDDLRHGKIVELFVRKEDFLVFRSVLVKRDDFKYFRGIAQHGGHVLYHYLKEPRS</sequence>
<dbReference type="EMBL" id="CP015438">
    <property type="protein sequence ID" value="ANB61666.1"/>
    <property type="molecule type" value="Genomic_DNA"/>
</dbReference>
<proteinExistence type="predicted"/>
<dbReference type="AlphaFoldDB" id="A0A160F5G0"/>
<name>A0A160F5G0_9BACL</name>
<evidence type="ECO:0008006" key="3">
    <source>
        <dbReference type="Google" id="ProtNLM"/>
    </source>
</evidence>